<proteinExistence type="predicted"/>
<keyword evidence="3" id="KW-1185">Reference proteome</keyword>
<name>A0AAU9INX1_9CILI</name>
<feature type="signal peptide" evidence="1">
    <location>
        <begin position="1"/>
        <end position="22"/>
    </location>
</feature>
<dbReference type="EMBL" id="CAJZBQ010000009">
    <property type="protein sequence ID" value="CAG9312839.1"/>
    <property type="molecule type" value="Genomic_DNA"/>
</dbReference>
<protein>
    <submittedName>
        <fullName evidence="2">Uncharacterized protein</fullName>
    </submittedName>
</protein>
<dbReference type="AlphaFoldDB" id="A0AAU9INX1"/>
<comment type="caution">
    <text evidence="2">The sequence shown here is derived from an EMBL/GenBank/DDBJ whole genome shotgun (WGS) entry which is preliminary data.</text>
</comment>
<evidence type="ECO:0000313" key="3">
    <source>
        <dbReference type="Proteomes" id="UP001162131"/>
    </source>
</evidence>
<organism evidence="2 3">
    <name type="scientific">Blepharisma stoltei</name>
    <dbReference type="NCBI Taxonomy" id="1481888"/>
    <lineage>
        <taxon>Eukaryota</taxon>
        <taxon>Sar</taxon>
        <taxon>Alveolata</taxon>
        <taxon>Ciliophora</taxon>
        <taxon>Postciliodesmatophora</taxon>
        <taxon>Heterotrichea</taxon>
        <taxon>Heterotrichida</taxon>
        <taxon>Blepharismidae</taxon>
        <taxon>Blepharisma</taxon>
    </lineage>
</organism>
<evidence type="ECO:0000313" key="2">
    <source>
        <dbReference type="EMBL" id="CAG9312839.1"/>
    </source>
</evidence>
<gene>
    <name evidence="2" type="ORF">BSTOLATCC_MIC7631</name>
</gene>
<feature type="chain" id="PRO_5043818353" evidence="1">
    <location>
        <begin position="23"/>
        <end position="1102"/>
    </location>
</feature>
<accession>A0AAU9INX1</accession>
<evidence type="ECO:0000256" key="1">
    <source>
        <dbReference type="SAM" id="SignalP"/>
    </source>
</evidence>
<reference evidence="2" key="1">
    <citation type="submission" date="2021-09" db="EMBL/GenBank/DDBJ databases">
        <authorList>
            <consortium name="AG Swart"/>
            <person name="Singh M."/>
            <person name="Singh A."/>
            <person name="Seah K."/>
            <person name="Emmerich C."/>
        </authorList>
    </citation>
    <scope>NUCLEOTIDE SEQUENCE</scope>
    <source>
        <strain evidence="2">ATCC30299</strain>
    </source>
</reference>
<sequence>MLVRYLFLFPTVLSIMIQRELGSIYLTEGESYELYLLDYFSGNNLSFAISDSNMTTGSAMLENKCEFEMLAFLPFQNSSWNETWTHSSLQPLISWKPIFESYEIIIWYNLKYVVFYNFFSERGEIEMLWNGFIDSEYLSPQIEDIKIYSSDHGQISYALIWVKQQENALIWRNDFYYMNLSNLSALVNPKWVNISEATYASNIILTHGAISSITSIYLEFSSSPSAIYVYNITNIEEPILTQVISKYYGISINKLSVASMYMDSIYLYVLDANFGVIGYSMFNYRGRFFTEYAWNYYGYVGTLSSMWKSYNDCLGVISSSGILFVKNSLQQLSFSFLGGEGMNWENGCLQIIEDYYFVQSINGVLSVALSRAQPLQILYNIDIRNLIGERFEATGQWGFFINEDIFYLRFDMDGLRIYKAYLEEWRIKIWGNSTYHIQITAKDQNDDIISNNLYVNSIPQKSQEILQIDMYRPTSISPIELIADGQNGTSFSIVLNDYFSGPNLEFTIVDLPDLNTASFEIISMNKLKLYQNVSLSSNITNFVISGENIVSFYDDKVIIVDRNDDDIIIDVTNPIKFLWSRDYIIYSKPNQNSFLISTYLSFEGKIQDIPSEIDCIFFLITNWNLICADSHQIDIYYNNDTYYYAPLVTLTGEQFEKGSSWNITDLTVSFSTPSILYIYIIDNDLGAVIIDLKSIIETTEPYNYYGKVSGAKNAINTGSEICFVFENFIEIYGYSLEYSKTILTNIYEPIVGTYGESNMIYLITSSALYIFDSGQPSHNSLFYTLPISNPSLLSFGLFNWGDMRIANFNPDKHYVEIYTSPCPNKEFNEGCSFYYEFYMHIGNSDYLKDFSLQTSISIAAFNKENLLKETFPINLIINGNFPWYKEENWENNKNIPYNERYELDLSKFFEGQNILMALSVNGNYSFNETVDNWPAVIPQRTELLGRYDLNKHYGKTNHIIIPNTEIAVILSFSELFIIDATGLTNKALVLNLTEISNITDLICNFMEVFPHTQNNLALLITSCIYRIPEIIEYKSTTTYISEFAYGIALWELDYINFEIIKYKLLNTYSDHNYLKVAPLDAQSFEILAFYIDDTTQNYINNI</sequence>
<keyword evidence="1" id="KW-0732">Signal</keyword>
<dbReference type="Proteomes" id="UP001162131">
    <property type="component" value="Unassembled WGS sequence"/>
</dbReference>